<gene>
    <name evidence="1" type="ORF">P353_25085</name>
</gene>
<dbReference type="EMBL" id="AWOR01000086">
    <property type="protein sequence ID" value="KGH25451.1"/>
    <property type="molecule type" value="Genomic_DNA"/>
</dbReference>
<sequence length="80" mass="8509">MAKKLIPARTIVICDCCGNERDQSNGRLEAKVEIFRNGLDAYGHAVASNNASYDLCDTCMTAVGKAVQQVFDGANPEGAT</sequence>
<dbReference type="Proteomes" id="UP000029553">
    <property type="component" value="Unassembled WGS sequence"/>
</dbReference>
<accession>A0A096F547</accession>
<evidence type="ECO:0000313" key="1">
    <source>
        <dbReference type="EMBL" id="KGH25451.1"/>
    </source>
</evidence>
<comment type="caution">
    <text evidence="1">The sequence shown here is derived from an EMBL/GenBank/DDBJ whole genome shotgun (WGS) entry which is preliminary data.</text>
</comment>
<reference evidence="1 2" key="1">
    <citation type="submission" date="2013-09" db="EMBL/GenBank/DDBJ databases">
        <title>High correlation between genotypes and phenotypes of environmental bacteria Comamonas testosteroni strains.</title>
        <authorList>
            <person name="Liu L."/>
            <person name="Zhu W."/>
            <person name="Xia X."/>
            <person name="Xu B."/>
            <person name="Luo M."/>
            <person name="Wang G."/>
        </authorList>
    </citation>
    <scope>NUCLEOTIDE SEQUENCE [LARGE SCALE GENOMIC DNA]</scope>
    <source>
        <strain evidence="1 2">JL40</strain>
    </source>
</reference>
<protein>
    <submittedName>
        <fullName evidence="1">Uncharacterized protein</fullName>
    </submittedName>
</protein>
<dbReference type="RefSeq" id="WP_034375368.1">
    <property type="nucleotide sequence ID" value="NZ_AWOR01000086.1"/>
</dbReference>
<dbReference type="AlphaFoldDB" id="A0A096F547"/>
<name>A0A096F547_COMTE</name>
<proteinExistence type="predicted"/>
<evidence type="ECO:0000313" key="2">
    <source>
        <dbReference type="Proteomes" id="UP000029553"/>
    </source>
</evidence>
<organism evidence="1 2">
    <name type="scientific">Comamonas testosteroni</name>
    <name type="common">Pseudomonas testosteroni</name>
    <dbReference type="NCBI Taxonomy" id="285"/>
    <lineage>
        <taxon>Bacteria</taxon>
        <taxon>Pseudomonadati</taxon>
        <taxon>Pseudomonadota</taxon>
        <taxon>Betaproteobacteria</taxon>
        <taxon>Burkholderiales</taxon>
        <taxon>Comamonadaceae</taxon>
        <taxon>Comamonas</taxon>
    </lineage>
</organism>